<keyword evidence="3" id="KW-1185">Reference proteome</keyword>
<name>A0A916U8P7_9ACTN</name>
<dbReference type="EMBL" id="BMJH01000001">
    <property type="protein sequence ID" value="GGC63885.1"/>
    <property type="molecule type" value="Genomic_DNA"/>
</dbReference>
<proteinExistence type="predicted"/>
<feature type="transmembrane region" description="Helical" evidence="1">
    <location>
        <begin position="39"/>
        <end position="56"/>
    </location>
</feature>
<sequence>MNPIGLKQRLEVLLGFVGFFTVIAFASAVVSIFQGVVALGPSIVLLVCVTLTWLTYRKWRRVSDIIATRGSVSIHERT</sequence>
<evidence type="ECO:0000256" key="1">
    <source>
        <dbReference type="SAM" id="Phobius"/>
    </source>
</evidence>
<protein>
    <submittedName>
        <fullName evidence="2">Uncharacterized protein</fullName>
    </submittedName>
</protein>
<accession>A0A916U8P7</accession>
<feature type="transmembrane region" description="Helical" evidence="1">
    <location>
        <begin position="12"/>
        <end position="33"/>
    </location>
</feature>
<keyword evidence="1" id="KW-1133">Transmembrane helix</keyword>
<dbReference type="RefSeq" id="WP_188672270.1">
    <property type="nucleotide sequence ID" value="NZ_BMJH01000001.1"/>
</dbReference>
<keyword evidence="1" id="KW-0472">Membrane</keyword>
<evidence type="ECO:0000313" key="2">
    <source>
        <dbReference type="EMBL" id="GGC63885.1"/>
    </source>
</evidence>
<organism evidence="2 3">
    <name type="scientific">Hoyosella rhizosphaerae</name>
    <dbReference type="NCBI Taxonomy" id="1755582"/>
    <lineage>
        <taxon>Bacteria</taxon>
        <taxon>Bacillati</taxon>
        <taxon>Actinomycetota</taxon>
        <taxon>Actinomycetes</taxon>
        <taxon>Mycobacteriales</taxon>
        <taxon>Hoyosellaceae</taxon>
        <taxon>Hoyosella</taxon>
    </lineage>
</organism>
<comment type="caution">
    <text evidence="2">The sequence shown here is derived from an EMBL/GenBank/DDBJ whole genome shotgun (WGS) entry which is preliminary data.</text>
</comment>
<reference evidence="2" key="2">
    <citation type="submission" date="2020-09" db="EMBL/GenBank/DDBJ databases">
        <authorList>
            <person name="Sun Q."/>
            <person name="Zhou Y."/>
        </authorList>
    </citation>
    <scope>NUCLEOTIDE SEQUENCE</scope>
    <source>
        <strain evidence="2">CGMCC 1.15478</strain>
    </source>
</reference>
<evidence type="ECO:0000313" key="3">
    <source>
        <dbReference type="Proteomes" id="UP000641514"/>
    </source>
</evidence>
<gene>
    <name evidence="2" type="ORF">GCM10011410_15410</name>
</gene>
<keyword evidence="1" id="KW-0812">Transmembrane</keyword>
<dbReference type="Proteomes" id="UP000641514">
    <property type="component" value="Unassembled WGS sequence"/>
</dbReference>
<reference evidence="2" key="1">
    <citation type="journal article" date="2014" name="Int. J. Syst. Evol. Microbiol.">
        <title>Complete genome sequence of Corynebacterium casei LMG S-19264T (=DSM 44701T), isolated from a smear-ripened cheese.</title>
        <authorList>
            <consortium name="US DOE Joint Genome Institute (JGI-PGF)"/>
            <person name="Walter F."/>
            <person name="Albersmeier A."/>
            <person name="Kalinowski J."/>
            <person name="Ruckert C."/>
        </authorList>
    </citation>
    <scope>NUCLEOTIDE SEQUENCE</scope>
    <source>
        <strain evidence="2">CGMCC 1.15478</strain>
    </source>
</reference>
<dbReference type="AlphaFoldDB" id="A0A916U8P7"/>